<evidence type="ECO:0000256" key="2">
    <source>
        <dbReference type="ARBA" id="ARBA00023002"/>
    </source>
</evidence>
<dbReference type="Gene3D" id="3.40.50.720">
    <property type="entry name" value="NAD(P)-binding Rossmann-like Domain"/>
    <property type="match status" value="1"/>
</dbReference>
<dbReference type="AlphaFoldDB" id="A0A1D8K4D6"/>
<dbReference type="PRINTS" id="PR00081">
    <property type="entry name" value="GDHRDH"/>
</dbReference>
<dbReference type="PROSITE" id="PS00061">
    <property type="entry name" value="ADH_SHORT"/>
    <property type="match status" value="1"/>
</dbReference>
<dbReference type="EMBL" id="CP017448">
    <property type="protein sequence ID" value="AOV15831.1"/>
    <property type="molecule type" value="Genomic_DNA"/>
</dbReference>
<proteinExistence type="inferred from homology"/>
<protein>
    <recommendedName>
        <fullName evidence="5">Oxidoreductase</fullName>
    </recommendedName>
</protein>
<evidence type="ECO:0008006" key="5">
    <source>
        <dbReference type="Google" id="ProtNLM"/>
    </source>
</evidence>
<evidence type="ECO:0000313" key="4">
    <source>
        <dbReference type="Proteomes" id="UP000095342"/>
    </source>
</evidence>
<dbReference type="InterPro" id="IPR036291">
    <property type="entry name" value="NAD(P)-bd_dom_sf"/>
</dbReference>
<sequence length="255" mass="26684">MQPATDENPAPVALVTGGAQGIGLGIARRLHDDGYRVAVLDIDAEAGAACARFDLEFEPADTADEEAVARAIAAVIGRHGRLDALINNAGIAGPASGPVENLELAAWNRWIAVNLTGYFLTVKHAVPSLRTARGAVVNIASTRALQSEPDTDAYAASKGGVVALTHALAVSLGPEIRVNCISPGWIEVRDWRKPSRAKTPALSPEDHAQHPAGRVGVPADVASLAAFLLSAEAGFITGQNFVVDGGMTRRMIYRD</sequence>
<comment type="similarity">
    <text evidence="1">Belongs to the short-chain dehydrogenases/reductases (SDR) family.</text>
</comment>
<organism evidence="3 4">
    <name type="scientific">Acidihalobacter aeolianus</name>
    <dbReference type="NCBI Taxonomy" id="2792603"/>
    <lineage>
        <taxon>Bacteria</taxon>
        <taxon>Pseudomonadati</taxon>
        <taxon>Pseudomonadota</taxon>
        <taxon>Gammaproteobacteria</taxon>
        <taxon>Chromatiales</taxon>
        <taxon>Ectothiorhodospiraceae</taxon>
        <taxon>Acidihalobacter</taxon>
    </lineage>
</organism>
<dbReference type="PANTHER" id="PTHR24321:SF8">
    <property type="entry name" value="ESTRADIOL 17-BETA-DEHYDROGENASE 8-RELATED"/>
    <property type="match status" value="1"/>
</dbReference>
<dbReference type="InterPro" id="IPR002347">
    <property type="entry name" value="SDR_fam"/>
</dbReference>
<dbReference type="Pfam" id="PF13561">
    <property type="entry name" value="adh_short_C2"/>
    <property type="match status" value="1"/>
</dbReference>
<dbReference type="KEGG" id="aaeo:BJI67_01000"/>
<keyword evidence="2" id="KW-0560">Oxidoreductase</keyword>
<dbReference type="Proteomes" id="UP000095342">
    <property type="component" value="Chromosome"/>
</dbReference>
<dbReference type="FunFam" id="3.40.50.720:FF:000084">
    <property type="entry name" value="Short-chain dehydrogenase reductase"/>
    <property type="match status" value="1"/>
</dbReference>
<dbReference type="GO" id="GO:0016491">
    <property type="term" value="F:oxidoreductase activity"/>
    <property type="evidence" value="ECO:0007669"/>
    <property type="project" value="UniProtKB-KW"/>
</dbReference>
<dbReference type="InterPro" id="IPR020904">
    <property type="entry name" value="Sc_DH/Rdtase_CS"/>
</dbReference>
<dbReference type="SUPFAM" id="SSF51735">
    <property type="entry name" value="NAD(P)-binding Rossmann-fold domains"/>
    <property type="match status" value="1"/>
</dbReference>
<evidence type="ECO:0000256" key="1">
    <source>
        <dbReference type="ARBA" id="ARBA00006484"/>
    </source>
</evidence>
<dbReference type="PRINTS" id="PR00080">
    <property type="entry name" value="SDRFAMILY"/>
</dbReference>
<evidence type="ECO:0000313" key="3">
    <source>
        <dbReference type="EMBL" id="AOV15831.1"/>
    </source>
</evidence>
<keyword evidence="4" id="KW-1185">Reference proteome</keyword>
<dbReference type="PANTHER" id="PTHR24321">
    <property type="entry name" value="DEHYDROGENASES, SHORT CHAIN"/>
    <property type="match status" value="1"/>
</dbReference>
<reference evidence="3 4" key="1">
    <citation type="submission" date="2016-09" db="EMBL/GenBank/DDBJ databases">
        <title>Acidihalobacter prosperus V6 (DSM14174).</title>
        <authorList>
            <person name="Khaleque H.N."/>
            <person name="Ramsay J.P."/>
            <person name="Murphy R.J.T."/>
            <person name="Kaksonen A.H."/>
            <person name="Boxall N.J."/>
            <person name="Watkin E.L.J."/>
        </authorList>
    </citation>
    <scope>NUCLEOTIDE SEQUENCE [LARGE SCALE GENOMIC DNA]</scope>
    <source>
        <strain evidence="3 4">V6</strain>
    </source>
</reference>
<dbReference type="RefSeq" id="WP_070071431.1">
    <property type="nucleotide sequence ID" value="NZ_CP017448.1"/>
</dbReference>
<name>A0A1D8K4D6_9GAMM</name>
<accession>A0A1D8K4D6</accession>
<gene>
    <name evidence="3" type="ORF">BJI67_01000</name>
</gene>